<dbReference type="AlphaFoldDB" id="A0A0A9G7M0"/>
<name>A0A0A9G7M0_ARUDO</name>
<organism evidence="1">
    <name type="scientific">Arundo donax</name>
    <name type="common">Giant reed</name>
    <name type="synonym">Donax arundinaceus</name>
    <dbReference type="NCBI Taxonomy" id="35708"/>
    <lineage>
        <taxon>Eukaryota</taxon>
        <taxon>Viridiplantae</taxon>
        <taxon>Streptophyta</taxon>
        <taxon>Embryophyta</taxon>
        <taxon>Tracheophyta</taxon>
        <taxon>Spermatophyta</taxon>
        <taxon>Magnoliopsida</taxon>
        <taxon>Liliopsida</taxon>
        <taxon>Poales</taxon>
        <taxon>Poaceae</taxon>
        <taxon>PACMAD clade</taxon>
        <taxon>Arundinoideae</taxon>
        <taxon>Arundineae</taxon>
        <taxon>Arundo</taxon>
    </lineage>
</organism>
<evidence type="ECO:0000313" key="1">
    <source>
        <dbReference type="EMBL" id="JAE16643.1"/>
    </source>
</evidence>
<sequence length="59" mass="6751">MWQHFTGNRICRLCHHPQGTCKGNEECRKVICYIELFLVSIKKSNNTTTTKPLVSSKLG</sequence>
<reference evidence="1" key="1">
    <citation type="submission" date="2014-09" db="EMBL/GenBank/DDBJ databases">
        <authorList>
            <person name="Magalhaes I.L.F."/>
            <person name="Oliveira U."/>
            <person name="Santos F.R."/>
            <person name="Vidigal T.H.D.A."/>
            <person name="Brescovit A.D."/>
            <person name="Santos A.J."/>
        </authorList>
    </citation>
    <scope>NUCLEOTIDE SEQUENCE</scope>
    <source>
        <tissue evidence="1">Shoot tissue taken approximately 20 cm above the soil surface</tissue>
    </source>
</reference>
<dbReference type="EMBL" id="GBRH01181253">
    <property type="protein sequence ID" value="JAE16643.1"/>
    <property type="molecule type" value="Transcribed_RNA"/>
</dbReference>
<protein>
    <submittedName>
        <fullName evidence="1">Uncharacterized protein</fullName>
    </submittedName>
</protein>
<reference evidence="1" key="2">
    <citation type="journal article" date="2015" name="Data Brief">
        <title>Shoot transcriptome of the giant reed, Arundo donax.</title>
        <authorList>
            <person name="Barrero R.A."/>
            <person name="Guerrero F.D."/>
            <person name="Moolhuijzen P."/>
            <person name="Goolsby J.A."/>
            <person name="Tidwell J."/>
            <person name="Bellgard S.E."/>
            <person name="Bellgard M.I."/>
        </authorList>
    </citation>
    <scope>NUCLEOTIDE SEQUENCE</scope>
    <source>
        <tissue evidence="1">Shoot tissue taken approximately 20 cm above the soil surface</tissue>
    </source>
</reference>
<accession>A0A0A9G7M0</accession>
<proteinExistence type="predicted"/>